<dbReference type="PANTHER" id="PTHR28259:SF1">
    <property type="entry name" value="FLUORIDE EXPORT PROTEIN 1-RELATED"/>
    <property type="match status" value="1"/>
</dbReference>
<evidence type="ECO:0000256" key="9">
    <source>
        <dbReference type="ARBA" id="ARBA00049940"/>
    </source>
</evidence>
<keyword evidence="5 10" id="KW-0472">Membrane</keyword>
<dbReference type="RefSeq" id="WP_267561475.1">
    <property type="nucleotide sequence ID" value="NZ_JAPNTZ010000002.1"/>
</dbReference>
<comment type="subcellular location">
    <subcellularLocation>
        <location evidence="1 10">Cell membrane</location>
        <topology evidence="1 10">Multi-pass membrane protein</topology>
    </subcellularLocation>
</comment>
<keyword evidence="10" id="KW-0479">Metal-binding</keyword>
<keyword evidence="10" id="KW-0406">Ion transport</keyword>
<evidence type="ECO:0000313" key="11">
    <source>
        <dbReference type="EMBL" id="MCY1137529.1"/>
    </source>
</evidence>
<dbReference type="InterPro" id="IPR003691">
    <property type="entry name" value="FluC"/>
</dbReference>
<comment type="catalytic activity">
    <reaction evidence="8">
        <text>fluoride(in) = fluoride(out)</text>
        <dbReference type="Rhea" id="RHEA:76159"/>
        <dbReference type="ChEBI" id="CHEBI:17051"/>
    </reaction>
    <physiologicalReaction direction="left-to-right" evidence="8">
        <dbReference type="Rhea" id="RHEA:76160"/>
    </physiologicalReaction>
</comment>
<evidence type="ECO:0000256" key="6">
    <source>
        <dbReference type="ARBA" id="ARBA00023303"/>
    </source>
</evidence>
<accession>A0ABT4ATF2</accession>
<sequence>MKSGTLAVIAAGGILGALARYGLGVLWPRAGDGFPWTTWAVNVSGCFLIGIVSVLVPNQGRLRLFLATGFLGGYTTFSTAMTDVVVSPTVIGIAYLFATVIGALLAVWAGSSLAVRLRR</sequence>
<comment type="similarity">
    <text evidence="7 10">Belongs to the fluoride channel Fluc/FEX (TC 1.A.43) family.</text>
</comment>
<name>A0ABT4ATF2_9ACTN</name>
<comment type="function">
    <text evidence="9 10">Fluoride-specific ion channel. Important for reducing fluoride concentration in the cell, thus reducing its toxicity.</text>
</comment>
<evidence type="ECO:0000256" key="5">
    <source>
        <dbReference type="ARBA" id="ARBA00023136"/>
    </source>
</evidence>
<comment type="caution">
    <text evidence="11">The sequence shown here is derived from an EMBL/GenBank/DDBJ whole genome shotgun (WGS) entry which is preliminary data.</text>
</comment>
<evidence type="ECO:0000313" key="12">
    <source>
        <dbReference type="Proteomes" id="UP001151002"/>
    </source>
</evidence>
<evidence type="ECO:0000256" key="8">
    <source>
        <dbReference type="ARBA" id="ARBA00035585"/>
    </source>
</evidence>
<organism evidence="11 12">
    <name type="scientific">Paractinoplanes pyxinae</name>
    <dbReference type="NCBI Taxonomy" id="2997416"/>
    <lineage>
        <taxon>Bacteria</taxon>
        <taxon>Bacillati</taxon>
        <taxon>Actinomycetota</taxon>
        <taxon>Actinomycetes</taxon>
        <taxon>Micromonosporales</taxon>
        <taxon>Micromonosporaceae</taxon>
        <taxon>Paractinoplanes</taxon>
    </lineage>
</organism>
<feature type="transmembrane region" description="Helical" evidence="10">
    <location>
        <begin position="93"/>
        <end position="115"/>
    </location>
</feature>
<protein>
    <recommendedName>
        <fullName evidence="10">Fluoride-specific ion channel FluC</fullName>
    </recommendedName>
</protein>
<reference evidence="11" key="1">
    <citation type="submission" date="2022-11" db="EMBL/GenBank/DDBJ databases">
        <authorList>
            <person name="Somphong A."/>
            <person name="Phongsopitanun W."/>
        </authorList>
    </citation>
    <scope>NUCLEOTIDE SEQUENCE</scope>
    <source>
        <strain evidence="11">Pm04-4</strain>
    </source>
</reference>
<gene>
    <name evidence="10" type="primary">fluC</name>
    <name evidence="10" type="synonym">crcB</name>
    <name evidence="11" type="ORF">OWR29_05915</name>
</gene>
<proteinExistence type="inferred from homology"/>
<feature type="transmembrane region" description="Helical" evidence="10">
    <location>
        <begin position="35"/>
        <end position="55"/>
    </location>
</feature>
<evidence type="ECO:0000256" key="10">
    <source>
        <dbReference type="HAMAP-Rule" id="MF_00454"/>
    </source>
</evidence>
<comment type="activity regulation">
    <text evidence="10">Na(+) is not transported, but it plays an essential structural role and its presence is essential for fluoride channel function.</text>
</comment>
<dbReference type="PANTHER" id="PTHR28259">
    <property type="entry name" value="FLUORIDE EXPORT PROTEIN 1-RELATED"/>
    <property type="match status" value="1"/>
</dbReference>
<dbReference type="HAMAP" id="MF_00454">
    <property type="entry name" value="FluC"/>
    <property type="match status" value="1"/>
</dbReference>
<keyword evidence="2 10" id="KW-1003">Cell membrane</keyword>
<keyword evidence="10" id="KW-0915">Sodium</keyword>
<keyword evidence="10" id="KW-0813">Transport</keyword>
<evidence type="ECO:0000256" key="4">
    <source>
        <dbReference type="ARBA" id="ARBA00022989"/>
    </source>
</evidence>
<keyword evidence="12" id="KW-1185">Reference proteome</keyword>
<feature type="binding site" evidence="10">
    <location>
        <position position="72"/>
    </location>
    <ligand>
        <name>Na(+)</name>
        <dbReference type="ChEBI" id="CHEBI:29101"/>
        <note>structural</note>
    </ligand>
</feature>
<keyword evidence="6 10" id="KW-0407">Ion channel</keyword>
<keyword evidence="4 10" id="KW-1133">Transmembrane helix</keyword>
<dbReference type="Pfam" id="PF02537">
    <property type="entry name" value="CRCB"/>
    <property type="match status" value="1"/>
</dbReference>
<evidence type="ECO:0000256" key="3">
    <source>
        <dbReference type="ARBA" id="ARBA00022692"/>
    </source>
</evidence>
<feature type="binding site" evidence="10">
    <location>
        <position position="75"/>
    </location>
    <ligand>
        <name>Na(+)</name>
        <dbReference type="ChEBI" id="CHEBI:29101"/>
        <note>structural</note>
    </ligand>
</feature>
<feature type="transmembrane region" description="Helical" evidence="10">
    <location>
        <begin position="62"/>
        <end position="81"/>
    </location>
</feature>
<keyword evidence="3 10" id="KW-0812">Transmembrane</keyword>
<dbReference type="Proteomes" id="UP001151002">
    <property type="component" value="Unassembled WGS sequence"/>
</dbReference>
<evidence type="ECO:0000256" key="2">
    <source>
        <dbReference type="ARBA" id="ARBA00022475"/>
    </source>
</evidence>
<evidence type="ECO:0000256" key="1">
    <source>
        <dbReference type="ARBA" id="ARBA00004651"/>
    </source>
</evidence>
<dbReference type="EMBL" id="JAPNTZ010000002">
    <property type="protein sequence ID" value="MCY1137529.1"/>
    <property type="molecule type" value="Genomic_DNA"/>
</dbReference>
<evidence type="ECO:0000256" key="7">
    <source>
        <dbReference type="ARBA" id="ARBA00035120"/>
    </source>
</evidence>